<dbReference type="EMBL" id="GL446282">
    <property type="protein sequence ID" value="EFN88146.1"/>
    <property type="molecule type" value="Genomic_DNA"/>
</dbReference>
<feature type="non-terminal residue" evidence="1">
    <location>
        <position position="47"/>
    </location>
</feature>
<sequence length="47" mass="5753">WVPHYSLTIDQKRIRMRISQACLAHFCRFKRNKMDLKRRFITAADET</sequence>
<organism evidence="2">
    <name type="scientific">Harpegnathos saltator</name>
    <name type="common">Jerdon's jumping ant</name>
    <dbReference type="NCBI Taxonomy" id="610380"/>
    <lineage>
        <taxon>Eukaryota</taxon>
        <taxon>Metazoa</taxon>
        <taxon>Ecdysozoa</taxon>
        <taxon>Arthropoda</taxon>
        <taxon>Hexapoda</taxon>
        <taxon>Insecta</taxon>
        <taxon>Pterygota</taxon>
        <taxon>Neoptera</taxon>
        <taxon>Endopterygota</taxon>
        <taxon>Hymenoptera</taxon>
        <taxon>Apocrita</taxon>
        <taxon>Aculeata</taxon>
        <taxon>Formicoidea</taxon>
        <taxon>Formicidae</taxon>
        <taxon>Ponerinae</taxon>
        <taxon>Ponerini</taxon>
        <taxon>Harpegnathos</taxon>
    </lineage>
</organism>
<name>E2B854_HARSA</name>
<reference evidence="1 2" key="1">
    <citation type="journal article" date="2010" name="Science">
        <title>Genomic comparison of the ants Camponotus floridanus and Harpegnathos saltator.</title>
        <authorList>
            <person name="Bonasio R."/>
            <person name="Zhang G."/>
            <person name="Ye C."/>
            <person name="Mutti N.S."/>
            <person name="Fang X."/>
            <person name="Qin N."/>
            <person name="Donahue G."/>
            <person name="Yang P."/>
            <person name="Li Q."/>
            <person name="Li C."/>
            <person name="Zhang P."/>
            <person name="Huang Z."/>
            <person name="Berger S.L."/>
            <person name="Reinberg D."/>
            <person name="Wang J."/>
            <person name="Liebig J."/>
        </authorList>
    </citation>
    <scope>NUCLEOTIDE SEQUENCE [LARGE SCALE GENOMIC DNA]</scope>
    <source>
        <strain evidence="1 2">R22 G/1</strain>
    </source>
</reference>
<dbReference type="Proteomes" id="UP000008237">
    <property type="component" value="Unassembled WGS sequence"/>
</dbReference>
<evidence type="ECO:0000313" key="2">
    <source>
        <dbReference type="Proteomes" id="UP000008237"/>
    </source>
</evidence>
<dbReference type="InParanoid" id="E2B854"/>
<keyword evidence="2" id="KW-1185">Reference proteome</keyword>
<dbReference type="AlphaFoldDB" id="E2B854"/>
<protein>
    <submittedName>
        <fullName evidence="1">Uncharacterized protein</fullName>
    </submittedName>
</protein>
<feature type="non-terminal residue" evidence="1">
    <location>
        <position position="1"/>
    </location>
</feature>
<evidence type="ECO:0000313" key="1">
    <source>
        <dbReference type="EMBL" id="EFN88146.1"/>
    </source>
</evidence>
<accession>E2B854</accession>
<gene>
    <name evidence="1" type="ORF">EAI_03759</name>
</gene>
<proteinExistence type="predicted"/>